<proteinExistence type="predicted"/>
<dbReference type="RefSeq" id="WP_107348046.1">
    <property type="nucleotide sequence ID" value="NZ_PYMH01000002.1"/>
</dbReference>
<gene>
    <name evidence="1" type="ORF">C9I99_06400</name>
</gene>
<evidence type="ECO:0000313" key="1">
    <source>
        <dbReference type="EMBL" id="PSU34721.1"/>
    </source>
</evidence>
<dbReference type="InterPro" id="IPR021735">
    <property type="entry name" value="DUF3306"/>
</dbReference>
<comment type="caution">
    <text evidence="1">The sequence shown here is derived from an EMBL/GenBank/DDBJ whole genome shotgun (WGS) entry which is preliminary data.</text>
</comment>
<protein>
    <submittedName>
        <fullName evidence="1">DUF3306 domain-containing protein</fullName>
    </submittedName>
</protein>
<sequence length="248" mass="27593">MATNFFQRWSQRKLHTKDEGDVQLNQNATAKSSAMDTIVDDVGTDTQPVQEVEIDPSLNTQANDEQALAITETIEHQTTQSDLKFPELTLADAAKVTFDSGVSTFMKEGVEKSVKKAALRKLFHSDEFNYVSDMDDHTEDFSNIPVLDTKVTQQLRQWVNQVAETAEDMIKATDSDHSLAAVDGVQAKDRALEEEATTVDDLQKVNVQENVETEIAFAIPTELETETESDTISNSKLLHSDKNDLLKG</sequence>
<evidence type="ECO:0000313" key="2">
    <source>
        <dbReference type="Proteomes" id="UP000241222"/>
    </source>
</evidence>
<dbReference type="OrthoDB" id="6399678at2"/>
<organism evidence="1 2">
    <name type="scientific">Photobacterium lutimaris</name>
    <dbReference type="NCBI Taxonomy" id="388278"/>
    <lineage>
        <taxon>Bacteria</taxon>
        <taxon>Pseudomonadati</taxon>
        <taxon>Pseudomonadota</taxon>
        <taxon>Gammaproteobacteria</taxon>
        <taxon>Vibrionales</taxon>
        <taxon>Vibrionaceae</taxon>
        <taxon>Photobacterium</taxon>
    </lineage>
</organism>
<keyword evidence="2" id="KW-1185">Reference proteome</keyword>
<dbReference type="EMBL" id="PYMH01000002">
    <property type="protein sequence ID" value="PSU34721.1"/>
    <property type="molecule type" value="Genomic_DNA"/>
</dbReference>
<accession>A0A2T3J0W7</accession>
<dbReference type="Pfam" id="PF11748">
    <property type="entry name" value="DUF3306"/>
    <property type="match status" value="1"/>
</dbReference>
<dbReference type="Proteomes" id="UP000241222">
    <property type="component" value="Unassembled WGS sequence"/>
</dbReference>
<name>A0A2T3J0W7_9GAMM</name>
<dbReference type="AlphaFoldDB" id="A0A2T3J0W7"/>
<reference evidence="1 2" key="1">
    <citation type="submission" date="2018-03" db="EMBL/GenBank/DDBJ databases">
        <title>Whole genome sequencing of Histamine producing bacteria.</title>
        <authorList>
            <person name="Butler K."/>
        </authorList>
    </citation>
    <scope>NUCLEOTIDE SEQUENCE [LARGE SCALE GENOMIC DNA]</scope>
    <source>
        <strain evidence="1 2">JCM 13586</strain>
    </source>
</reference>